<keyword evidence="2" id="KW-1185">Reference proteome</keyword>
<proteinExistence type="predicted"/>
<accession>A0A5A7P731</accession>
<organism evidence="1 2">
    <name type="scientific">Striga asiatica</name>
    <name type="common">Asiatic witchweed</name>
    <name type="synonym">Buchnera asiatica</name>
    <dbReference type="NCBI Taxonomy" id="4170"/>
    <lineage>
        <taxon>Eukaryota</taxon>
        <taxon>Viridiplantae</taxon>
        <taxon>Streptophyta</taxon>
        <taxon>Embryophyta</taxon>
        <taxon>Tracheophyta</taxon>
        <taxon>Spermatophyta</taxon>
        <taxon>Magnoliopsida</taxon>
        <taxon>eudicotyledons</taxon>
        <taxon>Gunneridae</taxon>
        <taxon>Pentapetalae</taxon>
        <taxon>asterids</taxon>
        <taxon>lamiids</taxon>
        <taxon>Lamiales</taxon>
        <taxon>Orobanchaceae</taxon>
        <taxon>Buchnereae</taxon>
        <taxon>Striga</taxon>
    </lineage>
</organism>
<evidence type="ECO:0000313" key="2">
    <source>
        <dbReference type="Proteomes" id="UP000325081"/>
    </source>
</evidence>
<dbReference type="AlphaFoldDB" id="A0A5A7P731"/>
<sequence>MPHQPHKNLFTLPNFHPAPTKCCRPPRVKSRKVCQRVSDLRRVPPPRPLPDAAASAQSAFGFLQRRGDVLRGDDFVDGLLPPSPSVPASAAEVVKHPSVTTNVKRWVSDFRLMANRVNFALT</sequence>
<protein>
    <submittedName>
        <fullName evidence="1">E3 ubiquitin-protein ligase RNF146</fullName>
    </submittedName>
</protein>
<dbReference type="EMBL" id="BKCP01002780">
    <property type="protein sequence ID" value="GER28579.1"/>
    <property type="molecule type" value="Genomic_DNA"/>
</dbReference>
<gene>
    <name evidence="1" type="ORF">STAS_04379</name>
</gene>
<reference evidence="2" key="1">
    <citation type="journal article" date="2019" name="Curr. Biol.">
        <title>Genome Sequence of Striga asiatica Provides Insight into the Evolution of Plant Parasitism.</title>
        <authorList>
            <person name="Yoshida S."/>
            <person name="Kim S."/>
            <person name="Wafula E.K."/>
            <person name="Tanskanen J."/>
            <person name="Kim Y.M."/>
            <person name="Honaas L."/>
            <person name="Yang Z."/>
            <person name="Spallek T."/>
            <person name="Conn C.E."/>
            <person name="Ichihashi Y."/>
            <person name="Cheong K."/>
            <person name="Cui S."/>
            <person name="Der J.P."/>
            <person name="Gundlach H."/>
            <person name="Jiao Y."/>
            <person name="Hori C."/>
            <person name="Ishida J.K."/>
            <person name="Kasahara H."/>
            <person name="Kiba T."/>
            <person name="Kim M.S."/>
            <person name="Koo N."/>
            <person name="Laohavisit A."/>
            <person name="Lee Y.H."/>
            <person name="Lumba S."/>
            <person name="McCourt P."/>
            <person name="Mortimer J.C."/>
            <person name="Mutuku J.M."/>
            <person name="Nomura T."/>
            <person name="Sasaki-Sekimoto Y."/>
            <person name="Seto Y."/>
            <person name="Wang Y."/>
            <person name="Wakatake T."/>
            <person name="Sakakibara H."/>
            <person name="Demura T."/>
            <person name="Yamaguchi S."/>
            <person name="Yoneyama K."/>
            <person name="Manabe R.I."/>
            <person name="Nelson D.C."/>
            <person name="Schulman A.H."/>
            <person name="Timko M.P."/>
            <person name="dePamphilis C.W."/>
            <person name="Choi D."/>
            <person name="Shirasu K."/>
        </authorList>
    </citation>
    <scope>NUCLEOTIDE SEQUENCE [LARGE SCALE GENOMIC DNA]</scope>
    <source>
        <strain evidence="2">cv. UVA1</strain>
    </source>
</reference>
<comment type="caution">
    <text evidence="1">The sequence shown here is derived from an EMBL/GenBank/DDBJ whole genome shotgun (WGS) entry which is preliminary data.</text>
</comment>
<dbReference type="Proteomes" id="UP000325081">
    <property type="component" value="Unassembled WGS sequence"/>
</dbReference>
<name>A0A5A7P731_STRAF</name>
<evidence type="ECO:0000313" key="1">
    <source>
        <dbReference type="EMBL" id="GER28579.1"/>
    </source>
</evidence>